<dbReference type="EMBL" id="LJNI01000104">
    <property type="protein sequence ID" value="KPJ72037.1"/>
    <property type="molecule type" value="Genomic_DNA"/>
</dbReference>
<evidence type="ECO:0000313" key="3">
    <source>
        <dbReference type="Proteomes" id="UP000051012"/>
    </source>
</evidence>
<proteinExistence type="predicted"/>
<reference evidence="2 3" key="1">
    <citation type="journal article" date="2015" name="Microbiome">
        <title>Genomic resolution of linkages in carbon, nitrogen, and sulfur cycling among widespread estuary sediment bacteria.</title>
        <authorList>
            <person name="Baker B.J."/>
            <person name="Lazar C.S."/>
            <person name="Teske A.P."/>
            <person name="Dick G.J."/>
        </authorList>
    </citation>
    <scope>NUCLEOTIDE SEQUENCE [LARGE SCALE GENOMIC DNA]</scope>
    <source>
        <strain evidence="2">DG_78</strain>
    </source>
</reference>
<dbReference type="Gene3D" id="2.40.160.40">
    <property type="entry name" value="monomeric porin ompg"/>
    <property type="match status" value="1"/>
</dbReference>
<protein>
    <recommendedName>
        <fullName evidence="4">Porin</fullName>
    </recommendedName>
</protein>
<gene>
    <name evidence="2" type="ORF">AMJ52_07715</name>
</gene>
<evidence type="ECO:0000313" key="2">
    <source>
        <dbReference type="EMBL" id="KPJ72037.1"/>
    </source>
</evidence>
<organism evidence="2 3">
    <name type="scientific">candidate division TA06 bacterium DG_78</name>
    <dbReference type="NCBI Taxonomy" id="1703772"/>
    <lineage>
        <taxon>Bacteria</taxon>
        <taxon>Bacteria division TA06</taxon>
    </lineage>
</organism>
<sequence length="331" mass="39555">MNILLIFITLWDYSYNVDCDFIYDDNIFAYSQEYLDDFINQVRPYRFPFETHDDLISSIDLGLLLRNKFFGNRTTTFNFDIRVNHYLVNNQKNYQILRIGIRQSFGRYAVKLSYYIIPNYLIRYYQNPQEENSNYIGCEVQYQNVQGKFSYMPNPLLSISIVYNRKWDDYREEFSLYDANSHIVGFDSDIKVKKNLGLQFGYELKTSRIDSLSAIETTSEPIPDGAYNQHTVDAGIMWGFRFLKPTEVKLLYRYYFRNYSTDFASDSMHYGRHDHNHRILISTGFKIFPGMKIEVSYLKQWRIATSDIFPDIDEIKNYNKYRISCGLHFYH</sequence>
<name>A0A0S7YB70_UNCT6</name>
<accession>A0A0S7YB70</accession>
<dbReference type="Proteomes" id="UP000051012">
    <property type="component" value="Unassembled WGS sequence"/>
</dbReference>
<comment type="caution">
    <text evidence="2">The sequence shown here is derived from an EMBL/GenBank/DDBJ whole genome shotgun (WGS) entry which is preliminary data.</text>
</comment>
<evidence type="ECO:0008006" key="4">
    <source>
        <dbReference type="Google" id="ProtNLM"/>
    </source>
</evidence>
<dbReference type="AlphaFoldDB" id="A0A0S7YB70"/>
<evidence type="ECO:0000256" key="1">
    <source>
        <dbReference type="ARBA" id="ARBA00022729"/>
    </source>
</evidence>
<dbReference type="InterPro" id="IPR053713">
    <property type="entry name" value="Bact_OM_Channel_sf"/>
</dbReference>
<keyword evidence="1" id="KW-0732">Signal</keyword>